<sequence>MDEPGDRSANELDAFLGTSARAPWRRWLLWLTIAGGTVVFALLAMRFASGGQAGSYISEPLEIGDVPVGLDVTGTLEASATSAAGTAQAGVVGEVRAAKGDRVVQGQLLARLDTRPFLEALAGRRRALTDRRETLARAQDVERGREARLQLFQQVRRRSGGTAPSEREMAQAREELARASETVKAVAASVVTAQADVAAASAALAATEVRAPMGGVVVQTSAAAGRRLGTEAAGALLFVIAAPYSQLDLSARIDGKAAARLPAGASVRVTVADVPGQVFAGRLIGVGGGRAAVRVASSGRFLRPGMAATAHFDLGLRRNVLFVPNAALEFAQASDARLGTAGGSAVYVLDSDGAPRRVGITAAASDGKRTEVVDGALTPGTRVILGLR</sequence>
<accession>A0A916ZKN6</accession>
<reference evidence="2" key="2">
    <citation type="submission" date="2020-09" db="EMBL/GenBank/DDBJ databases">
        <authorList>
            <person name="Sun Q."/>
            <person name="Zhou Y."/>
        </authorList>
    </citation>
    <scope>NUCLEOTIDE SEQUENCE</scope>
    <source>
        <strain evidence="2">CGMCC 1.15519</strain>
    </source>
</reference>
<feature type="transmembrane region" description="Helical" evidence="1">
    <location>
        <begin position="27"/>
        <end position="48"/>
    </location>
</feature>
<dbReference type="Gene3D" id="2.40.420.20">
    <property type="match status" value="1"/>
</dbReference>
<gene>
    <name evidence="2" type="ORF">GCM10011529_06220</name>
</gene>
<name>A0A916ZKN6_9SPHN</name>
<dbReference type="GO" id="GO:1990281">
    <property type="term" value="C:efflux pump complex"/>
    <property type="evidence" value="ECO:0007669"/>
    <property type="project" value="TreeGrafter"/>
</dbReference>
<keyword evidence="1" id="KW-0472">Membrane</keyword>
<keyword evidence="1" id="KW-0812">Transmembrane</keyword>
<keyword evidence="3" id="KW-1185">Reference proteome</keyword>
<dbReference type="EMBL" id="BMJM01000002">
    <property type="protein sequence ID" value="GGE02516.1"/>
    <property type="molecule type" value="Genomic_DNA"/>
</dbReference>
<evidence type="ECO:0000313" key="2">
    <source>
        <dbReference type="EMBL" id="GGE02516.1"/>
    </source>
</evidence>
<comment type="caution">
    <text evidence="2">The sequence shown here is derived from an EMBL/GenBank/DDBJ whole genome shotgun (WGS) entry which is preliminary data.</text>
</comment>
<reference evidence="2" key="1">
    <citation type="journal article" date="2014" name="Int. J. Syst. Evol. Microbiol.">
        <title>Complete genome sequence of Corynebacterium casei LMG S-19264T (=DSM 44701T), isolated from a smear-ripened cheese.</title>
        <authorList>
            <consortium name="US DOE Joint Genome Institute (JGI-PGF)"/>
            <person name="Walter F."/>
            <person name="Albersmeier A."/>
            <person name="Kalinowski J."/>
            <person name="Ruckert C."/>
        </authorList>
    </citation>
    <scope>NUCLEOTIDE SEQUENCE</scope>
    <source>
        <strain evidence="2">CGMCC 1.15519</strain>
    </source>
</reference>
<keyword evidence="1" id="KW-1133">Transmembrane helix</keyword>
<dbReference type="AlphaFoldDB" id="A0A916ZKN6"/>
<dbReference type="PANTHER" id="PTHR30469">
    <property type="entry name" value="MULTIDRUG RESISTANCE PROTEIN MDTA"/>
    <property type="match status" value="1"/>
</dbReference>
<dbReference type="Proteomes" id="UP000635071">
    <property type="component" value="Unassembled WGS sequence"/>
</dbReference>
<evidence type="ECO:0000313" key="3">
    <source>
        <dbReference type="Proteomes" id="UP000635071"/>
    </source>
</evidence>
<dbReference type="GO" id="GO:0015562">
    <property type="term" value="F:efflux transmembrane transporter activity"/>
    <property type="evidence" value="ECO:0007669"/>
    <property type="project" value="TreeGrafter"/>
</dbReference>
<evidence type="ECO:0000256" key="1">
    <source>
        <dbReference type="SAM" id="Phobius"/>
    </source>
</evidence>
<dbReference type="RefSeq" id="WP_188761482.1">
    <property type="nucleotide sequence ID" value="NZ_BMJM01000002.1"/>
</dbReference>
<dbReference type="Gene3D" id="2.40.50.100">
    <property type="match status" value="1"/>
</dbReference>
<organism evidence="2 3">
    <name type="scientific">Sandarakinorhabdus glacialis</name>
    <dbReference type="NCBI Taxonomy" id="1614636"/>
    <lineage>
        <taxon>Bacteria</taxon>
        <taxon>Pseudomonadati</taxon>
        <taxon>Pseudomonadota</taxon>
        <taxon>Alphaproteobacteria</taxon>
        <taxon>Sphingomonadales</taxon>
        <taxon>Sphingosinicellaceae</taxon>
        <taxon>Sandarakinorhabdus</taxon>
    </lineage>
</organism>
<protein>
    <submittedName>
        <fullName evidence="2">Secretion protein HlyD</fullName>
    </submittedName>
</protein>
<dbReference type="Gene3D" id="1.10.287.470">
    <property type="entry name" value="Helix hairpin bin"/>
    <property type="match status" value="1"/>
</dbReference>
<dbReference type="SUPFAM" id="SSF111369">
    <property type="entry name" value="HlyD-like secretion proteins"/>
    <property type="match status" value="1"/>
</dbReference>
<proteinExistence type="predicted"/>